<evidence type="ECO:0000256" key="7">
    <source>
        <dbReference type="ARBA" id="ARBA00035179"/>
    </source>
</evidence>
<comment type="similarity">
    <text evidence="6">Belongs to the mitochondrion-specific ribosomal protein mL54 family.</text>
</comment>
<comment type="subcellular location">
    <subcellularLocation>
        <location evidence="1">Mitochondrion</location>
    </subcellularLocation>
</comment>
<protein>
    <recommendedName>
        <fullName evidence="7">Large ribosomal subunit protein mL54</fullName>
    </recommendedName>
</protein>
<name>A0A914XE37_9BILA</name>
<evidence type="ECO:0000256" key="3">
    <source>
        <dbReference type="ARBA" id="ARBA00022980"/>
    </source>
</evidence>
<dbReference type="GO" id="GO:0005762">
    <property type="term" value="C:mitochondrial large ribosomal subunit"/>
    <property type="evidence" value="ECO:0007669"/>
    <property type="project" value="TreeGrafter"/>
</dbReference>
<keyword evidence="2" id="KW-0809">Transit peptide</keyword>
<dbReference type="PANTHER" id="PTHR28595:SF1">
    <property type="entry name" value="LARGE RIBOSOMAL SUBUNIT PROTEIN ML54"/>
    <property type="match status" value="1"/>
</dbReference>
<evidence type="ECO:0000313" key="8">
    <source>
        <dbReference type="Proteomes" id="UP000887566"/>
    </source>
</evidence>
<keyword evidence="4" id="KW-0496">Mitochondrion</keyword>
<dbReference type="WBParaSite" id="PSAMB.scaffold724size42710.g8203.t1">
    <property type="protein sequence ID" value="PSAMB.scaffold724size42710.g8203.t1"/>
    <property type="gene ID" value="PSAMB.scaffold724size42710.g8203"/>
</dbReference>
<keyword evidence="5" id="KW-0687">Ribonucleoprotein</keyword>
<proteinExistence type="inferred from homology"/>
<organism evidence="8 9">
    <name type="scientific">Plectus sambesii</name>
    <dbReference type="NCBI Taxonomy" id="2011161"/>
    <lineage>
        <taxon>Eukaryota</taxon>
        <taxon>Metazoa</taxon>
        <taxon>Ecdysozoa</taxon>
        <taxon>Nematoda</taxon>
        <taxon>Chromadorea</taxon>
        <taxon>Plectida</taxon>
        <taxon>Plectina</taxon>
        <taxon>Plectoidea</taxon>
        <taxon>Plectidae</taxon>
        <taxon>Plectus</taxon>
    </lineage>
</organism>
<reference evidence="9" key="1">
    <citation type="submission" date="2022-11" db="UniProtKB">
        <authorList>
            <consortium name="WormBaseParasite"/>
        </authorList>
    </citation>
    <scope>IDENTIFICATION</scope>
</reference>
<dbReference type="Proteomes" id="UP000887566">
    <property type="component" value="Unplaced"/>
</dbReference>
<evidence type="ECO:0000256" key="2">
    <source>
        <dbReference type="ARBA" id="ARBA00022946"/>
    </source>
</evidence>
<evidence type="ECO:0000313" key="9">
    <source>
        <dbReference type="WBParaSite" id="PSAMB.scaffold724size42710.g8203.t1"/>
    </source>
</evidence>
<sequence length="228" mass="25861">MINSQSIQPIFRRSCILLRSSTNVKPCASHQDQINFVAQRGLAASSTLRGPKAPAKGSAVKVVGEKEDKAFIEMDAQKLTKYACINYLVDAETPGPEIKPDSEYPEWLFKMDLSAPRDLEDLDPEKDGWLYWQKLRRRQWEQNKRLEELKTSSIYLQDSKTAVDLAMKLRSGAGTSTFVCDLLKARNDEGPEKKQLANALAYAKRKKAGPLFTQLLTSARLYRHAFHR</sequence>
<keyword evidence="3" id="KW-0689">Ribosomal protein</keyword>
<evidence type="ECO:0000256" key="6">
    <source>
        <dbReference type="ARBA" id="ARBA00033752"/>
    </source>
</evidence>
<dbReference type="AlphaFoldDB" id="A0A914XE37"/>
<accession>A0A914XE37</accession>
<evidence type="ECO:0000256" key="5">
    <source>
        <dbReference type="ARBA" id="ARBA00023274"/>
    </source>
</evidence>
<keyword evidence="8" id="KW-1185">Reference proteome</keyword>
<dbReference type="InterPro" id="IPR013870">
    <property type="entry name" value="Ribosomal_mL54"/>
</dbReference>
<dbReference type="GO" id="GO:0003735">
    <property type="term" value="F:structural constituent of ribosome"/>
    <property type="evidence" value="ECO:0007669"/>
    <property type="project" value="TreeGrafter"/>
</dbReference>
<evidence type="ECO:0000256" key="1">
    <source>
        <dbReference type="ARBA" id="ARBA00004173"/>
    </source>
</evidence>
<dbReference type="PANTHER" id="PTHR28595">
    <property type="entry name" value="39S RIBOSOMAL PROTEIN L54, MITOCHONDRIAL"/>
    <property type="match status" value="1"/>
</dbReference>
<evidence type="ECO:0000256" key="4">
    <source>
        <dbReference type="ARBA" id="ARBA00023128"/>
    </source>
</evidence>